<dbReference type="Proteomes" id="UP001280121">
    <property type="component" value="Unassembled WGS sequence"/>
</dbReference>
<organism evidence="1 2">
    <name type="scientific">Dipteronia dyeriana</name>
    <dbReference type="NCBI Taxonomy" id="168575"/>
    <lineage>
        <taxon>Eukaryota</taxon>
        <taxon>Viridiplantae</taxon>
        <taxon>Streptophyta</taxon>
        <taxon>Embryophyta</taxon>
        <taxon>Tracheophyta</taxon>
        <taxon>Spermatophyta</taxon>
        <taxon>Magnoliopsida</taxon>
        <taxon>eudicotyledons</taxon>
        <taxon>Gunneridae</taxon>
        <taxon>Pentapetalae</taxon>
        <taxon>rosids</taxon>
        <taxon>malvids</taxon>
        <taxon>Sapindales</taxon>
        <taxon>Sapindaceae</taxon>
        <taxon>Hippocastanoideae</taxon>
        <taxon>Acereae</taxon>
        <taxon>Dipteronia</taxon>
    </lineage>
</organism>
<dbReference type="EMBL" id="JANJYI010000001">
    <property type="protein sequence ID" value="KAK2662007.1"/>
    <property type="molecule type" value="Genomic_DNA"/>
</dbReference>
<evidence type="ECO:0000313" key="2">
    <source>
        <dbReference type="Proteomes" id="UP001280121"/>
    </source>
</evidence>
<accession>A0AAE0CSN8</accession>
<gene>
    <name evidence="1" type="ORF">Ddye_000581</name>
</gene>
<keyword evidence="2" id="KW-1185">Reference proteome</keyword>
<evidence type="ECO:0000313" key="1">
    <source>
        <dbReference type="EMBL" id="KAK2662007.1"/>
    </source>
</evidence>
<dbReference type="AlphaFoldDB" id="A0AAE0CSN8"/>
<reference evidence="1" key="1">
    <citation type="journal article" date="2023" name="Plant J.">
        <title>Genome sequences and population genomics provide insights into the demographic history, inbreeding, and mutation load of two 'living fossil' tree species of Dipteronia.</title>
        <authorList>
            <person name="Feng Y."/>
            <person name="Comes H.P."/>
            <person name="Chen J."/>
            <person name="Zhu S."/>
            <person name="Lu R."/>
            <person name="Zhang X."/>
            <person name="Li P."/>
            <person name="Qiu J."/>
            <person name="Olsen K.M."/>
            <person name="Qiu Y."/>
        </authorList>
    </citation>
    <scope>NUCLEOTIDE SEQUENCE</scope>
    <source>
        <strain evidence="1">KIB01</strain>
    </source>
</reference>
<name>A0AAE0CSN8_9ROSI</name>
<sequence length="217" mass="25627">MNWGPKDTMSWLLVQCGEHWKGNRLTGHISFSLRLTKKDNGAYDELLERIYHLTWVSRDNVELKLTLHVKMGVDTVTLSIMSDDDVEFMVIHREKGDEGPLYKGQMFKDKTTLNQAVGSYAFAKRFEHMISGSSNTRFTAEYTQRSYGWVLRAWKSNRRTYWHVKVFVNEHTCKRYDNYNVEFKRVRAAVIGDLFANKYRDPERTIRPKDIVSEMRE</sequence>
<proteinExistence type="predicted"/>
<comment type="caution">
    <text evidence="1">The sequence shown here is derived from an EMBL/GenBank/DDBJ whole genome shotgun (WGS) entry which is preliminary data.</text>
</comment>
<protein>
    <submittedName>
        <fullName evidence="1">Uncharacterized protein</fullName>
    </submittedName>
</protein>